<evidence type="ECO:0000256" key="2">
    <source>
        <dbReference type="ARBA" id="ARBA00004167"/>
    </source>
</evidence>
<evidence type="ECO:0000256" key="5">
    <source>
        <dbReference type="ARBA" id="ARBA00022679"/>
    </source>
</evidence>
<dbReference type="InterPro" id="IPR013083">
    <property type="entry name" value="Znf_RING/FYVE/PHD"/>
</dbReference>
<name>A0AA41S1D1_PAPNU</name>
<feature type="domain" description="RING-type" evidence="15">
    <location>
        <begin position="89"/>
        <end position="130"/>
    </location>
</feature>
<evidence type="ECO:0000256" key="1">
    <source>
        <dbReference type="ARBA" id="ARBA00000900"/>
    </source>
</evidence>
<keyword evidence="6 14" id="KW-0812">Transmembrane</keyword>
<dbReference type="EC" id="2.3.2.27" evidence="4"/>
<evidence type="ECO:0000313" key="17">
    <source>
        <dbReference type="Proteomes" id="UP001177140"/>
    </source>
</evidence>
<evidence type="ECO:0000256" key="11">
    <source>
        <dbReference type="ARBA" id="ARBA00022989"/>
    </source>
</evidence>
<dbReference type="PANTHER" id="PTHR46539:SF1">
    <property type="entry name" value="E3 UBIQUITIN-PROTEIN LIGASE ATL42"/>
    <property type="match status" value="1"/>
</dbReference>
<dbReference type="Proteomes" id="UP001177140">
    <property type="component" value="Unassembled WGS sequence"/>
</dbReference>
<evidence type="ECO:0000256" key="9">
    <source>
        <dbReference type="ARBA" id="ARBA00022786"/>
    </source>
</evidence>
<keyword evidence="8 13" id="KW-0863">Zinc-finger</keyword>
<evidence type="ECO:0000256" key="10">
    <source>
        <dbReference type="ARBA" id="ARBA00022833"/>
    </source>
</evidence>
<evidence type="ECO:0000313" key="16">
    <source>
        <dbReference type="EMBL" id="MCL7026565.1"/>
    </source>
</evidence>
<evidence type="ECO:0000259" key="15">
    <source>
        <dbReference type="PROSITE" id="PS50089"/>
    </source>
</evidence>
<organism evidence="16 17">
    <name type="scientific">Papaver nudicaule</name>
    <name type="common">Iceland poppy</name>
    <dbReference type="NCBI Taxonomy" id="74823"/>
    <lineage>
        <taxon>Eukaryota</taxon>
        <taxon>Viridiplantae</taxon>
        <taxon>Streptophyta</taxon>
        <taxon>Embryophyta</taxon>
        <taxon>Tracheophyta</taxon>
        <taxon>Spermatophyta</taxon>
        <taxon>Magnoliopsida</taxon>
        <taxon>Ranunculales</taxon>
        <taxon>Papaveraceae</taxon>
        <taxon>Papaveroideae</taxon>
        <taxon>Papaver</taxon>
    </lineage>
</organism>
<dbReference type="EMBL" id="JAJJMA010058472">
    <property type="protein sequence ID" value="MCL7026565.1"/>
    <property type="molecule type" value="Genomic_DNA"/>
</dbReference>
<protein>
    <recommendedName>
        <fullName evidence="4">RING-type E3 ubiquitin transferase</fullName>
        <ecNumber evidence="4">2.3.2.27</ecNumber>
    </recommendedName>
</protein>
<evidence type="ECO:0000256" key="3">
    <source>
        <dbReference type="ARBA" id="ARBA00004906"/>
    </source>
</evidence>
<comment type="subcellular location">
    <subcellularLocation>
        <location evidence="2">Membrane</location>
        <topology evidence="2">Single-pass membrane protein</topology>
    </subcellularLocation>
</comment>
<evidence type="ECO:0000256" key="4">
    <source>
        <dbReference type="ARBA" id="ARBA00012483"/>
    </source>
</evidence>
<reference evidence="16" key="1">
    <citation type="submission" date="2022-03" db="EMBL/GenBank/DDBJ databases">
        <title>A functionally conserved STORR gene fusion in Papaver species that diverged 16.8 million years ago.</title>
        <authorList>
            <person name="Catania T."/>
        </authorList>
    </citation>
    <scope>NUCLEOTIDE SEQUENCE</scope>
    <source>
        <strain evidence="16">S-191538</strain>
    </source>
</reference>
<evidence type="ECO:0000256" key="8">
    <source>
        <dbReference type="ARBA" id="ARBA00022771"/>
    </source>
</evidence>
<keyword evidence="9" id="KW-0833">Ubl conjugation pathway</keyword>
<keyword evidence="17" id="KW-1185">Reference proteome</keyword>
<dbReference type="SUPFAM" id="SSF57850">
    <property type="entry name" value="RING/U-box"/>
    <property type="match status" value="1"/>
</dbReference>
<evidence type="ECO:0000256" key="12">
    <source>
        <dbReference type="ARBA" id="ARBA00023136"/>
    </source>
</evidence>
<keyword evidence="10" id="KW-0862">Zinc</keyword>
<evidence type="ECO:0000256" key="6">
    <source>
        <dbReference type="ARBA" id="ARBA00022692"/>
    </source>
</evidence>
<dbReference type="GO" id="GO:0061630">
    <property type="term" value="F:ubiquitin protein ligase activity"/>
    <property type="evidence" value="ECO:0007669"/>
    <property type="project" value="UniProtKB-EC"/>
</dbReference>
<sequence length="167" mass="18711">MSFDNWVDIHTLFIGLSADLLILLVIACCCWLCYKFIERRRRRNNTVLDLRNNNVTGGTATAKGIDLKVIETFPKLAFAAVKNKGVTDCSVCLDDYEDKDMLRFLPCQHAFHSECIDTWLVAHTTCPECRYNLLQAIVPRITLNVGDVAINIPEAGESNTQTGTNIS</sequence>
<keyword evidence="11 14" id="KW-1133">Transmembrane helix</keyword>
<keyword evidence="12 14" id="KW-0472">Membrane</keyword>
<dbReference type="GO" id="GO:0016020">
    <property type="term" value="C:membrane"/>
    <property type="evidence" value="ECO:0007669"/>
    <property type="project" value="UniProtKB-SubCell"/>
</dbReference>
<comment type="caution">
    <text evidence="16">The sequence shown here is derived from an EMBL/GenBank/DDBJ whole genome shotgun (WGS) entry which is preliminary data.</text>
</comment>
<dbReference type="PROSITE" id="PS50089">
    <property type="entry name" value="ZF_RING_2"/>
    <property type="match status" value="1"/>
</dbReference>
<accession>A0AA41S1D1</accession>
<dbReference type="SMART" id="SM00184">
    <property type="entry name" value="RING"/>
    <property type="match status" value="1"/>
</dbReference>
<dbReference type="AlphaFoldDB" id="A0AA41S1D1"/>
<dbReference type="InterPro" id="IPR001841">
    <property type="entry name" value="Znf_RING"/>
</dbReference>
<comment type="catalytic activity">
    <reaction evidence="1">
        <text>S-ubiquitinyl-[E2 ubiquitin-conjugating enzyme]-L-cysteine + [acceptor protein]-L-lysine = [E2 ubiquitin-conjugating enzyme]-L-cysteine + N(6)-ubiquitinyl-[acceptor protein]-L-lysine.</text>
        <dbReference type="EC" id="2.3.2.27"/>
    </reaction>
</comment>
<dbReference type="FunFam" id="3.30.40.10:FF:000187">
    <property type="entry name" value="E3 ubiquitin-protein ligase ATL6"/>
    <property type="match status" value="1"/>
</dbReference>
<keyword evidence="7" id="KW-0479">Metal-binding</keyword>
<dbReference type="PANTHER" id="PTHR46539">
    <property type="entry name" value="E3 UBIQUITIN-PROTEIN LIGASE ATL42"/>
    <property type="match status" value="1"/>
</dbReference>
<dbReference type="GO" id="GO:0008270">
    <property type="term" value="F:zinc ion binding"/>
    <property type="evidence" value="ECO:0007669"/>
    <property type="project" value="UniProtKB-KW"/>
</dbReference>
<gene>
    <name evidence="16" type="ORF">MKW94_020087</name>
</gene>
<dbReference type="Gene3D" id="3.30.40.10">
    <property type="entry name" value="Zinc/RING finger domain, C3HC4 (zinc finger)"/>
    <property type="match status" value="1"/>
</dbReference>
<keyword evidence="5" id="KW-0808">Transferase</keyword>
<feature type="transmembrane region" description="Helical" evidence="14">
    <location>
        <begin position="12"/>
        <end position="34"/>
    </location>
</feature>
<dbReference type="CDD" id="cd16461">
    <property type="entry name" value="RING-H2_EL5-like"/>
    <property type="match status" value="1"/>
</dbReference>
<evidence type="ECO:0000256" key="13">
    <source>
        <dbReference type="PROSITE-ProRule" id="PRU00175"/>
    </source>
</evidence>
<comment type="pathway">
    <text evidence="3">Protein modification; protein ubiquitination.</text>
</comment>
<evidence type="ECO:0000256" key="14">
    <source>
        <dbReference type="SAM" id="Phobius"/>
    </source>
</evidence>
<dbReference type="Pfam" id="PF13639">
    <property type="entry name" value="zf-RING_2"/>
    <property type="match status" value="1"/>
</dbReference>
<proteinExistence type="predicted"/>
<evidence type="ECO:0000256" key="7">
    <source>
        <dbReference type="ARBA" id="ARBA00022723"/>
    </source>
</evidence>